<evidence type="ECO:0000313" key="2">
    <source>
        <dbReference type="Proteomes" id="UP000766698"/>
    </source>
</evidence>
<protein>
    <recommendedName>
        <fullName evidence="3">ASCH domain-containing protein</fullName>
    </recommendedName>
</protein>
<evidence type="ECO:0008006" key="3">
    <source>
        <dbReference type="Google" id="ProtNLM"/>
    </source>
</evidence>
<accession>A0ABR6EJJ4</accession>
<dbReference type="RefSeq" id="WP_182856816.1">
    <property type="nucleotide sequence ID" value="NZ_WMLF01000295.1"/>
</dbReference>
<name>A0ABR6EJJ4_9ACTN</name>
<gene>
    <name evidence="1" type="ORF">GL263_18385</name>
</gene>
<comment type="caution">
    <text evidence="1">The sequence shown here is derived from an EMBL/GenBank/DDBJ whole genome shotgun (WGS) entry which is preliminary data.</text>
</comment>
<dbReference type="EMBL" id="WMLF01000295">
    <property type="protein sequence ID" value="MBB1245512.1"/>
    <property type="molecule type" value="Genomic_DNA"/>
</dbReference>
<dbReference type="Proteomes" id="UP000766698">
    <property type="component" value="Unassembled WGS sequence"/>
</dbReference>
<organism evidence="1 2">
    <name type="scientific">Streptomyces durbertensis</name>
    <dbReference type="NCBI Taxonomy" id="2448886"/>
    <lineage>
        <taxon>Bacteria</taxon>
        <taxon>Bacillati</taxon>
        <taxon>Actinomycetota</taxon>
        <taxon>Actinomycetes</taxon>
        <taxon>Kitasatosporales</taxon>
        <taxon>Streptomycetaceae</taxon>
        <taxon>Streptomyces</taxon>
    </lineage>
</organism>
<proteinExistence type="predicted"/>
<reference evidence="2" key="1">
    <citation type="journal article" date="2020" name="Syst. Appl. Microbiol.">
        <title>Streptomyces alkaliterrae sp. nov., isolated from an alkaline soil, and emended descriptions of Streptomyces alkaliphilus, Streptomyces calidiresistens and Streptomyces durbertensis.</title>
        <authorList>
            <person name="Swiecimska M."/>
            <person name="Golinska P."/>
            <person name="Nouioui I."/>
            <person name="Wypij M."/>
            <person name="Rai M."/>
            <person name="Sangal V."/>
            <person name="Goodfellow M."/>
        </authorList>
    </citation>
    <scope>NUCLEOTIDE SEQUENCE [LARGE SCALE GENOMIC DNA]</scope>
    <source>
        <strain evidence="2">DSM 104538</strain>
    </source>
</reference>
<keyword evidence="2" id="KW-1185">Reference proteome</keyword>
<evidence type="ECO:0000313" key="1">
    <source>
        <dbReference type="EMBL" id="MBB1245512.1"/>
    </source>
</evidence>
<sequence length="134" mass="15163">MVDARAILTRARQGSAPAGWRVFTKRRGKVSGFLRGTSGDPDPLLVITSDEVVEYRDERRPLTAISFSDLDGVTLNATARSRHSDSMFADLDVWLDLVYRDGRKEKWRSGILADDLRTVQGFIEAYAVYRNRNL</sequence>